<protein>
    <submittedName>
        <fullName evidence="15">Fatty acid synthase beta subunit</fullName>
    </submittedName>
</protein>
<keyword evidence="6" id="KW-0560">Oxidoreductase</keyword>
<keyword evidence="16" id="KW-1185">Reference proteome</keyword>
<organism evidence="15 16">
    <name type="scientific">Hyphodiscus hymeniophilus</name>
    <dbReference type="NCBI Taxonomy" id="353542"/>
    <lineage>
        <taxon>Eukaryota</taxon>
        <taxon>Fungi</taxon>
        <taxon>Dikarya</taxon>
        <taxon>Ascomycota</taxon>
        <taxon>Pezizomycotina</taxon>
        <taxon>Leotiomycetes</taxon>
        <taxon>Helotiales</taxon>
        <taxon>Hyphodiscaceae</taxon>
        <taxon>Hyphodiscus</taxon>
    </lineage>
</organism>
<evidence type="ECO:0000256" key="9">
    <source>
        <dbReference type="ARBA" id="ARBA00048462"/>
    </source>
</evidence>
<dbReference type="InterPro" id="IPR032088">
    <property type="entry name" value="SAT"/>
</dbReference>
<dbReference type="AlphaFoldDB" id="A0A9P6SKZ6"/>
<dbReference type="PANTHER" id="PTHR10982">
    <property type="entry name" value="MALONYL COA-ACYL CARRIER PROTEIN TRANSACYLASE"/>
    <property type="match status" value="1"/>
</dbReference>
<comment type="catalytic activity">
    <reaction evidence="10">
        <text>(9Z)-octadecenoyl-[ACP] + H2O = (9Z)-octadecenoate + holo-[ACP] + H(+)</text>
        <dbReference type="Rhea" id="RHEA:15057"/>
        <dbReference type="Rhea" id="RHEA-COMP:9685"/>
        <dbReference type="Rhea" id="RHEA-COMP:9924"/>
        <dbReference type="ChEBI" id="CHEBI:15377"/>
        <dbReference type="ChEBI" id="CHEBI:15378"/>
        <dbReference type="ChEBI" id="CHEBI:30823"/>
        <dbReference type="ChEBI" id="CHEBI:64479"/>
        <dbReference type="ChEBI" id="CHEBI:78783"/>
        <dbReference type="EC" id="3.1.2.14"/>
    </reaction>
</comment>
<dbReference type="Pfam" id="PF16073">
    <property type="entry name" value="SAT"/>
    <property type="match status" value="1"/>
</dbReference>
<keyword evidence="3" id="KW-0808">Transferase</keyword>
<evidence type="ECO:0000256" key="2">
    <source>
        <dbReference type="ARBA" id="ARBA00010009"/>
    </source>
</evidence>
<evidence type="ECO:0000256" key="8">
    <source>
        <dbReference type="ARBA" id="ARBA00048237"/>
    </source>
</evidence>
<evidence type="ECO:0000256" key="12">
    <source>
        <dbReference type="ARBA" id="ARBA00048835"/>
    </source>
</evidence>
<comment type="catalytic activity">
    <reaction evidence="1">
        <text>a (3R)-hydroxyacyl-[ACP] = a (2E)-enoyl-[ACP] + H2O</text>
        <dbReference type="Rhea" id="RHEA:13097"/>
        <dbReference type="Rhea" id="RHEA-COMP:9925"/>
        <dbReference type="Rhea" id="RHEA-COMP:9945"/>
        <dbReference type="ChEBI" id="CHEBI:15377"/>
        <dbReference type="ChEBI" id="CHEBI:78784"/>
        <dbReference type="ChEBI" id="CHEBI:78827"/>
        <dbReference type="EC" id="4.2.1.59"/>
    </reaction>
</comment>
<evidence type="ECO:0000256" key="6">
    <source>
        <dbReference type="ARBA" id="ARBA00023002"/>
    </source>
</evidence>
<dbReference type="SUPFAM" id="SSF52151">
    <property type="entry name" value="FabD/lysophospholipase-like"/>
    <property type="match status" value="1"/>
</dbReference>
<evidence type="ECO:0000313" key="15">
    <source>
        <dbReference type="EMBL" id="KAG0644953.1"/>
    </source>
</evidence>
<evidence type="ECO:0000256" key="5">
    <source>
        <dbReference type="ARBA" id="ARBA00022857"/>
    </source>
</evidence>
<dbReference type="SUPFAM" id="SSF51395">
    <property type="entry name" value="FMN-linked oxidoreductases"/>
    <property type="match status" value="1"/>
</dbReference>
<comment type="catalytic activity">
    <reaction evidence="12">
        <text>holo-[ACP] + acetyl-CoA = acetyl-[ACP] + CoA</text>
        <dbReference type="Rhea" id="RHEA:41788"/>
        <dbReference type="Rhea" id="RHEA-COMP:9621"/>
        <dbReference type="Rhea" id="RHEA-COMP:9685"/>
        <dbReference type="ChEBI" id="CHEBI:57287"/>
        <dbReference type="ChEBI" id="CHEBI:57288"/>
        <dbReference type="ChEBI" id="CHEBI:64479"/>
        <dbReference type="ChEBI" id="CHEBI:78446"/>
        <dbReference type="EC" id="2.3.1.38"/>
    </reaction>
</comment>
<sequence>MDVPPPTKASPNISLSWNFGSLEESERIVLPFLQAFGVDISPTIRHIGGPFLPLEDAPAFLDYLHEVQASPQVLAAVALSFEAEFLSTTDIHSLALRLDVSLRNSLIKAYLQTMGNLGQASTQSALFKAAETGGASILAVFGGQGTHNPDSLSELRNIYRTYQPFLQSLIHVISSLLQRLAQASVLAGHYANYDFDILQWIEHPETAPDAINLATATFSFPINGLISLAHYCIACHVLGLNPGQMRSSLAGTTGHSQGIVVAAAIAASDSWETFTKAAESAIELLFRMGLESHEGSPYSPMSSSFVNPEEQEVTFLSSMLSVRGMEKDSVNCFLDEVNAYLDHCEKAYLALESSRDMMVIAGPTKTLHGICALLRDKRVPEGLDQAKIPFPHRKPYIEYELLPISAPFHSPHLEEAADIVLRQVKNTLFTGLVLGIPVYHTKTGEDIRHTSEYDLTKLLVKMVMLEKVDWKKASLHPGLTHILDFGPSRISSALRESVHGSGIRLIFASEFTTSSERSGGKPEMFAREEPIISPNWCKLYGPKIVMDLDGKRNMSTRMSRILGTPPIMVAGMTPTTVPWDFVSSVTNAGYHIEIAGGGYSQAAEFEAAIHKLALSLPSHRGITCNLIYVSPRALAWQIPLIRRLIIEGVPIHGLTIGAGVPSLDVAGEYIETLGLKHISFKPGSLQAIHEVLHIAESNPSFPIGLQWTGGRAGGHHSYEDFHAPLLKTYELIRRQPNVFLIVGGGFGDAQGIFPYLTGEWSERHGYPRMPVDGVLLGSRLMAAKEAHTSDKVKTLIMQTPGTSESDWHKTYDGPAGGVITISSEMGEPIHKLATRGVVLWKELDTTIFNIKDPIKRLAALRSRQREIVGRLNTDYAKPWFAVDSKANSIELEDMTYLECLQRIAALMYVSDQRRWIHLSYETFFYDFVRRIQERLVPASEIQYSESMGPLEFLETFIRSYPDAQVGFLYPEDVSFFIGLCKRRGQKPVNFIPCLDENFESFFKKDSLWQAEDIDAIVDQDPQRVCIIHGPVAAKYTTTSNEPASVILDSISNDLVDLLCRSIQHDIRSPSKDRKSVQSSSHKPEIVQPLTEIMVYHFHYPILSVEDKRLLQNLLFGNKTWVSACLEGEYVSRDGQRLRNMIRTAFNPADGDIITINCQPGTSNMGSVVLSRPTVLHDTFYPAFSLSSTDGQHIRLELQAPHD</sequence>
<dbReference type="EMBL" id="VNKQ01000021">
    <property type="protein sequence ID" value="KAG0644953.1"/>
    <property type="molecule type" value="Genomic_DNA"/>
</dbReference>
<evidence type="ECO:0000259" key="13">
    <source>
        <dbReference type="Pfam" id="PF08354"/>
    </source>
</evidence>
<comment type="catalytic activity">
    <reaction evidence="11">
        <text>a 2,3-saturated acyl-[ACP] + NAD(+) = a (2E)-enoyl-[ACP] + NADH + H(+)</text>
        <dbReference type="Rhea" id="RHEA:10240"/>
        <dbReference type="Rhea" id="RHEA-COMP:9925"/>
        <dbReference type="Rhea" id="RHEA-COMP:9926"/>
        <dbReference type="ChEBI" id="CHEBI:15378"/>
        <dbReference type="ChEBI" id="CHEBI:57540"/>
        <dbReference type="ChEBI" id="CHEBI:57945"/>
        <dbReference type="ChEBI" id="CHEBI:78784"/>
        <dbReference type="ChEBI" id="CHEBI:78785"/>
        <dbReference type="EC" id="1.3.1.9"/>
    </reaction>
</comment>
<evidence type="ECO:0000256" key="7">
    <source>
        <dbReference type="ARBA" id="ARBA00023027"/>
    </source>
</evidence>
<dbReference type="PANTHER" id="PTHR10982:SF21">
    <property type="entry name" value="FATTY ACID SYNTHASE SUBUNIT BETA"/>
    <property type="match status" value="1"/>
</dbReference>
<evidence type="ECO:0000259" key="14">
    <source>
        <dbReference type="Pfam" id="PF16073"/>
    </source>
</evidence>
<dbReference type="GO" id="GO:0005835">
    <property type="term" value="C:fatty acid synthase complex"/>
    <property type="evidence" value="ECO:0007669"/>
    <property type="project" value="InterPro"/>
</dbReference>
<dbReference type="OrthoDB" id="4251012at2759"/>
<dbReference type="GO" id="GO:0006633">
    <property type="term" value="P:fatty acid biosynthetic process"/>
    <property type="evidence" value="ECO:0007669"/>
    <property type="project" value="InterPro"/>
</dbReference>
<comment type="similarity">
    <text evidence="2">Belongs to the fungal fatty acid synthetase subunit beta family.</text>
</comment>
<accession>A0A9P6SKZ6</accession>
<dbReference type="InterPro" id="IPR001227">
    <property type="entry name" value="Ac_transferase_dom_sf"/>
</dbReference>
<keyword evidence="4" id="KW-0378">Hydrolase</keyword>
<dbReference type="FunFam" id="3.20.20.70:FF:000078">
    <property type="entry name" value="Fatty acid synthase beta subunit dehydratase"/>
    <property type="match status" value="1"/>
</dbReference>
<feature type="domain" description="Fatty acid synthase beta subunit AflB /Fas1-like central" evidence="13">
    <location>
        <begin position="702"/>
        <end position="1047"/>
    </location>
</feature>
<evidence type="ECO:0000256" key="1">
    <source>
        <dbReference type="ARBA" id="ARBA00001055"/>
    </source>
</evidence>
<dbReference type="PRINTS" id="PR01483">
    <property type="entry name" value="FASYNTHASE"/>
</dbReference>
<dbReference type="GO" id="GO:0016297">
    <property type="term" value="F:fatty acyl-[ACP] hydrolase activity"/>
    <property type="evidence" value="ECO:0007669"/>
    <property type="project" value="UniProtKB-EC"/>
</dbReference>
<proteinExistence type="inferred from homology"/>
<feature type="domain" description="Starter acyltransferase (SAT)" evidence="14">
    <location>
        <begin position="140"/>
        <end position="390"/>
    </location>
</feature>
<evidence type="ECO:0000256" key="3">
    <source>
        <dbReference type="ARBA" id="ARBA00022679"/>
    </source>
</evidence>
<dbReference type="Pfam" id="PF08354">
    <property type="entry name" value="Fas1-AflB-like_hel"/>
    <property type="match status" value="1"/>
</dbReference>
<dbReference type="Gene3D" id="1.20.1050.120">
    <property type="match status" value="1"/>
</dbReference>
<dbReference type="InterPro" id="IPR003965">
    <property type="entry name" value="Fatty_acid_synthase"/>
</dbReference>
<dbReference type="GO" id="GO:0004313">
    <property type="term" value="F:[acyl-carrier-protein] S-acetyltransferase activity"/>
    <property type="evidence" value="ECO:0007669"/>
    <property type="project" value="UniProtKB-EC"/>
</dbReference>
<dbReference type="GO" id="GO:0019171">
    <property type="term" value="F:(3R)-hydroxyacyl-[acyl-carrier-protein] dehydratase activity"/>
    <property type="evidence" value="ECO:0007669"/>
    <property type="project" value="UniProtKB-EC"/>
</dbReference>
<dbReference type="GO" id="GO:0004314">
    <property type="term" value="F:[acyl-carrier-protein] S-malonyltransferase activity"/>
    <property type="evidence" value="ECO:0007669"/>
    <property type="project" value="UniProtKB-EC"/>
</dbReference>
<evidence type="ECO:0000313" key="16">
    <source>
        <dbReference type="Proteomes" id="UP000785200"/>
    </source>
</evidence>
<dbReference type="Gene3D" id="3.40.366.10">
    <property type="entry name" value="Malonyl-Coenzyme A Acyl Carrier Protein, domain 2"/>
    <property type="match status" value="2"/>
</dbReference>
<evidence type="ECO:0000256" key="11">
    <source>
        <dbReference type="ARBA" id="ARBA00048572"/>
    </source>
</evidence>
<keyword evidence="7" id="KW-0520">NAD</keyword>
<dbReference type="InterPro" id="IPR050830">
    <property type="entry name" value="Fungal_FAS"/>
</dbReference>
<dbReference type="FunFam" id="3.40.366.10:FF:000006">
    <property type="entry name" value="Fatty acid synthase beta subunit dehydratase"/>
    <property type="match status" value="1"/>
</dbReference>
<keyword evidence="5" id="KW-0521">NADP</keyword>
<dbReference type="Proteomes" id="UP000785200">
    <property type="component" value="Unassembled WGS sequence"/>
</dbReference>
<name>A0A9P6SKZ6_9HELO</name>
<dbReference type="Gene3D" id="3.20.20.70">
    <property type="entry name" value="Aldolase class I"/>
    <property type="match status" value="1"/>
</dbReference>
<dbReference type="InterPro" id="IPR013785">
    <property type="entry name" value="Aldolase_TIM"/>
</dbReference>
<evidence type="ECO:0000256" key="4">
    <source>
        <dbReference type="ARBA" id="ARBA00022801"/>
    </source>
</evidence>
<comment type="catalytic activity">
    <reaction evidence="8">
        <text>acetyl-CoA + n malonyl-CoA + 2n NADPH + 4n H(+) = a long-chain-acyl-CoA + n CoA + n CO2 + 2n NADP(+).</text>
        <dbReference type="EC" id="2.3.1.86"/>
    </reaction>
</comment>
<evidence type="ECO:0000256" key="10">
    <source>
        <dbReference type="ARBA" id="ARBA00048536"/>
    </source>
</evidence>
<dbReference type="FunFam" id="1.20.930.70:FF:000001">
    <property type="entry name" value="Fatty acid synthase beta subunit dehydratase"/>
    <property type="match status" value="1"/>
</dbReference>
<dbReference type="InterPro" id="IPR016035">
    <property type="entry name" value="Acyl_Trfase/lysoPLipase"/>
</dbReference>
<dbReference type="GO" id="GO:0004321">
    <property type="term" value="F:fatty-acyl-CoA synthase activity"/>
    <property type="evidence" value="ECO:0007669"/>
    <property type="project" value="UniProtKB-EC"/>
</dbReference>
<dbReference type="Gene3D" id="6.20.240.10">
    <property type="match status" value="1"/>
</dbReference>
<reference evidence="15" key="1">
    <citation type="submission" date="2019-07" db="EMBL/GenBank/DDBJ databases">
        <title>Hyphodiscus hymeniophilus genome sequencing and assembly.</title>
        <authorList>
            <person name="Kramer G."/>
            <person name="Nodwell J."/>
        </authorList>
    </citation>
    <scope>NUCLEOTIDE SEQUENCE</scope>
    <source>
        <strain evidence="15">ATCC 34498</strain>
    </source>
</reference>
<dbReference type="InterPro" id="IPR013565">
    <property type="entry name" value="Fas1/AflB-like_central"/>
</dbReference>
<dbReference type="Gene3D" id="1.20.930.70">
    <property type="match status" value="1"/>
</dbReference>
<dbReference type="GO" id="GO:0004318">
    <property type="term" value="F:enoyl-[acyl-carrier-protein] reductase (NADH) activity"/>
    <property type="evidence" value="ECO:0007669"/>
    <property type="project" value="UniProtKB-EC"/>
</dbReference>
<dbReference type="GO" id="GO:0004312">
    <property type="term" value="F:fatty acid synthase activity"/>
    <property type="evidence" value="ECO:0007669"/>
    <property type="project" value="InterPro"/>
</dbReference>
<comment type="catalytic activity">
    <reaction evidence="9">
        <text>holo-[ACP] + malonyl-CoA = malonyl-[ACP] + CoA</text>
        <dbReference type="Rhea" id="RHEA:41792"/>
        <dbReference type="Rhea" id="RHEA-COMP:9623"/>
        <dbReference type="Rhea" id="RHEA-COMP:9685"/>
        <dbReference type="ChEBI" id="CHEBI:57287"/>
        <dbReference type="ChEBI" id="CHEBI:57384"/>
        <dbReference type="ChEBI" id="CHEBI:64479"/>
        <dbReference type="ChEBI" id="CHEBI:78449"/>
        <dbReference type="EC" id="2.3.1.39"/>
    </reaction>
</comment>
<gene>
    <name evidence="15" type="ORF">D0Z07_9329</name>
</gene>
<comment type="caution">
    <text evidence="15">The sequence shown here is derived from an EMBL/GenBank/DDBJ whole genome shotgun (WGS) entry which is preliminary data.</text>
</comment>